<evidence type="ECO:0000256" key="1">
    <source>
        <dbReference type="SAM" id="MobiDB-lite"/>
    </source>
</evidence>
<evidence type="ECO:0000313" key="2">
    <source>
        <dbReference type="EMBL" id="WNG50856.1"/>
    </source>
</evidence>
<accession>A0ABY9X634</accession>
<name>A0ABY9X634_9BACT</name>
<organism evidence="2 3">
    <name type="scientific">Archangium minus</name>
    <dbReference type="NCBI Taxonomy" id="83450"/>
    <lineage>
        <taxon>Bacteria</taxon>
        <taxon>Pseudomonadati</taxon>
        <taxon>Myxococcota</taxon>
        <taxon>Myxococcia</taxon>
        <taxon>Myxococcales</taxon>
        <taxon>Cystobacterineae</taxon>
        <taxon>Archangiaceae</taxon>
        <taxon>Archangium</taxon>
    </lineage>
</organism>
<dbReference type="Proteomes" id="UP001611383">
    <property type="component" value="Chromosome"/>
</dbReference>
<gene>
    <name evidence="2" type="ORF">F0U60_47085</name>
</gene>
<feature type="region of interest" description="Disordered" evidence="1">
    <location>
        <begin position="131"/>
        <end position="154"/>
    </location>
</feature>
<reference evidence="2 3" key="1">
    <citation type="submission" date="2019-08" db="EMBL/GenBank/DDBJ databases">
        <title>Archangium and Cystobacter genomes.</title>
        <authorList>
            <person name="Chen I.-C.K."/>
            <person name="Wielgoss S."/>
        </authorList>
    </citation>
    <scope>NUCLEOTIDE SEQUENCE [LARGE SCALE GENOMIC DNA]</scope>
    <source>
        <strain evidence="2 3">Cbm 6</strain>
    </source>
</reference>
<sequence length="357" mass="37520">MARESSEAHSFPSATCRAQADARVSPALQRMMVADPPAVPSEVPNAATAQPFKVKLPGQAGPVSVELSASLDKNVKKKDGYTTVTLTAEVAASASGTLDLKKVSIGGGVSKSNTQTYEVKLKDADFEKLKKGEIPPPHPLKPETLPEGSSVTMDTSQLTGKSYEVSGEQFGVSLGLGEEIKKGRGLSIQAERKGDDVTLTAGPTELLESNPAITVGVDGASVNFTSNTSLKDYKLRTATFDVKSKAGKDAFEKFAKTKQLPTQNGNGVSGVATVEKLDLNSNLSAEAKLGSFSKIVDVVPESSFSFTTTNLSGRLAGHLAGVAALFRLHYRVQESRRPGREGGRLQAGVLHVHEGPG</sequence>
<protein>
    <submittedName>
        <fullName evidence="2">Uncharacterized protein</fullName>
    </submittedName>
</protein>
<dbReference type="RefSeq" id="WP_395810453.1">
    <property type="nucleotide sequence ID" value="NZ_CP043494.1"/>
</dbReference>
<dbReference type="EMBL" id="CP043494">
    <property type="protein sequence ID" value="WNG50856.1"/>
    <property type="molecule type" value="Genomic_DNA"/>
</dbReference>
<keyword evidence="3" id="KW-1185">Reference proteome</keyword>
<proteinExistence type="predicted"/>
<evidence type="ECO:0000313" key="3">
    <source>
        <dbReference type="Proteomes" id="UP001611383"/>
    </source>
</evidence>
<feature type="region of interest" description="Disordered" evidence="1">
    <location>
        <begin position="336"/>
        <end position="357"/>
    </location>
</feature>